<evidence type="ECO:0000256" key="1">
    <source>
        <dbReference type="ARBA" id="ARBA00010364"/>
    </source>
</evidence>
<evidence type="ECO:0000256" key="2">
    <source>
        <dbReference type="HAMAP-Rule" id="MF_00634"/>
    </source>
</evidence>
<dbReference type="SUPFAM" id="SSF69786">
    <property type="entry name" value="YggU-like"/>
    <property type="match status" value="1"/>
</dbReference>
<comment type="similarity">
    <text evidence="1 2">Belongs to the UPF0235 family.</text>
</comment>
<dbReference type="InterPro" id="IPR003746">
    <property type="entry name" value="DUF167"/>
</dbReference>
<reference evidence="3 4" key="1">
    <citation type="submission" date="2017-09" db="EMBL/GenBank/DDBJ databases">
        <title>Depth-based differentiation of microbial function through sediment-hosted aquifers and enrichment of novel symbionts in the deep terrestrial subsurface.</title>
        <authorList>
            <person name="Probst A.J."/>
            <person name="Ladd B."/>
            <person name="Jarett J.K."/>
            <person name="Geller-Mcgrath D.E."/>
            <person name="Sieber C.M."/>
            <person name="Emerson J.B."/>
            <person name="Anantharaman K."/>
            <person name="Thomas B.C."/>
            <person name="Malmstrom R."/>
            <person name="Stieglmeier M."/>
            <person name="Klingl A."/>
            <person name="Woyke T."/>
            <person name="Ryan C.M."/>
            <person name="Banfield J.F."/>
        </authorList>
    </citation>
    <scope>NUCLEOTIDE SEQUENCE [LARGE SCALE GENOMIC DNA]</scope>
    <source>
        <strain evidence="3">CG08_land_8_20_14_0_20_40_16</strain>
    </source>
</reference>
<gene>
    <name evidence="3" type="ORF">COT24_03295</name>
</gene>
<dbReference type="HAMAP" id="MF_00634">
    <property type="entry name" value="UPF0235"/>
    <property type="match status" value="1"/>
</dbReference>
<dbReference type="Pfam" id="PF02594">
    <property type="entry name" value="DUF167"/>
    <property type="match status" value="1"/>
</dbReference>
<dbReference type="GO" id="GO:0005737">
    <property type="term" value="C:cytoplasm"/>
    <property type="evidence" value="ECO:0007669"/>
    <property type="project" value="TreeGrafter"/>
</dbReference>
<dbReference type="AlphaFoldDB" id="A0A2H0YVG8"/>
<protein>
    <recommendedName>
        <fullName evidence="2">UPF0235 protein COT24_03295</fullName>
    </recommendedName>
</protein>
<dbReference type="PANTHER" id="PTHR13420:SF7">
    <property type="entry name" value="UPF0235 PROTEIN C15ORF40"/>
    <property type="match status" value="1"/>
</dbReference>
<evidence type="ECO:0000313" key="4">
    <source>
        <dbReference type="Proteomes" id="UP000231542"/>
    </source>
</evidence>
<dbReference type="NCBIfam" id="TIGR00251">
    <property type="entry name" value="DUF167 family protein"/>
    <property type="match status" value="1"/>
</dbReference>
<sequence length="102" mass="11476">MWYCQSKGGTFLNIKVTPQSKRREIVGIFGDFLKVRIQTSPTKGKANKELIKLLAKELDIPQSSIKIVKGLKNSLKTIFVPIAAKTLKQLLKYGSCLEDFSF</sequence>
<dbReference type="InterPro" id="IPR036591">
    <property type="entry name" value="YggU-like_sf"/>
</dbReference>
<name>A0A2H0YVG8_9BACT</name>
<organism evidence="3 4">
    <name type="scientific">Candidatus Kerfeldbacteria bacterium CG08_land_8_20_14_0_20_40_16</name>
    <dbReference type="NCBI Taxonomy" id="2014244"/>
    <lineage>
        <taxon>Bacteria</taxon>
        <taxon>Candidatus Kerfeldiibacteriota</taxon>
    </lineage>
</organism>
<evidence type="ECO:0000313" key="3">
    <source>
        <dbReference type="EMBL" id="PIS42481.1"/>
    </source>
</evidence>
<dbReference type="Gene3D" id="3.30.1200.10">
    <property type="entry name" value="YggU-like"/>
    <property type="match status" value="1"/>
</dbReference>
<dbReference type="SMART" id="SM01152">
    <property type="entry name" value="DUF167"/>
    <property type="match status" value="1"/>
</dbReference>
<comment type="caution">
    <text evidence="3">The sequence shown here is derived from an EMBL/GenBank/DDBJ whole genome shotgun (WGS) entry which is preliminary data.</text>
</comment>
<accession>A0A2H0YVG8</accession>
<dbReference type="EMBL" id="PEXU01000041">
    <property type="protein sequence ID" value="PIS42481.1"/>
    <property type="molecule type" value="Genomic_DNA"/>
</dbReference>
<dbReference type="Proteomes" id="UP000231542">
    <property type="component" value="Unassembled WGS sequence"/>
</dbReference>
<dbReference type="PANTHER" id="PTHR13420">
    <property type="entry name" value="UPF0235 PROTEIN C15ORF40"/>
    <property type="match status" value="1"/>
</dbReference>
<proteinExistence type="inferred from homology"/>